<sequence>MTTTIQLLTCVFLSLMLYGEQGYVTLMSCDHGAPQRQQGQADVRDSHAETDSSGGLPICPCHDGMACLCHLLAVAAPQTHLTLSLPSTDALPASSALFADLHPLKVFRPPIF</sequence>
<gene>
    <name evidence="1" type="ORF">A3F84_11100</name>
</gene>
<accession>A0A1F6D2J9</accession>
<dbReference type="AlphaFoldDB" id="A0A1F6D2J9"/>
<evidence type="ECO:0000313" key="1">
    <source>
        <dbReference type="EMBL" id="OGG55272.1"/>
    </source>
</evidence>
<protein>
    <submittedName>
        <fullName evidence="1">Uncharacterized protein</fullName>
    </submittedName>
</protein>
<reference evidence="1 2" key="1">
    <citation type="journal article" date="2016" name="Nat. Commun.">
        <title>Thousands of microbial genomes shed light on interconnected biogeochemical processes in an aquifer system.</title>
        <authorList>
            <person name="Anantharaman K."/>
            <person name="Brown C.T."/>
            <person name="Hug L.A."/>
            <person name="Sharon I."/>
            <person name="Castelle C.J."/>
            <person name="Probst A.J."/>
            <person name="Thomas B.C."/>
            <person name="Singh A."/>
            <person name="Wilkins M.J."/>
            <person name="Karaoz U."/>
            <person name="Brodie E.L."/>
            <person name="Williams K.H."/>
            <person name="Hubbard S.S."/>
            <person name="Banfield J.F."/>
        </authorList>
    </citation>
    <scope>NUCLEOTIDE SEQUENCE [LARGE SCALE GENOMIC DNA]</scope>
    <source>
        <strain evidence="2">RIFCSPLOWO2_12_FULL_64_10</strain>
    </source>
</reference>
<name>A0A1F6D2J9_HANXR</name>
<dbReference type="EMBL" id="MFKF01000085">
    <property type="protein sequence ID" value="OGG55272.1"/>
    <property type="molecule type" value="Genomic_DNA"/>
</dbReference>
<evidence type="ECO:0000313" key="2">
    <source>
        <dbReference type="Proteomes" id="UP000178606"/>
    </source>
</evidence>
<comment type="caution">
    <text evidence="1">The sequence shown here is derived from an EMBL/GenBank/DDBJ whole genome shotgun (WGS) entry which is preliminary data.</text>
</comment>
<organism evidence="1 2">
    <name type="scientific">Handelsmanbacteria sp. (strain RIFCSPLOWO2_12_FULL_64_10)</name>
    <dbReference type="NCBI Taxonomy" id="1817868"/>
    <lineage>
        <taxon>Bacteria</taxon>
        <taxon>Candidatus Handelsmaniibacteriota</taxon>
    </lineage>
</organism>
<proteinExistence type="predicted"/>
<dbReference type="Proteomes" id="UP000178606">
    <property type="component" value="Unassembled WGS sequence"/>
</dbReference>